<reference evidence="2 3" key="1">
    <citation type="submission" date="2010-11" db="EMBL/GenBank/DDBJ databases">
        <title>The Genome Sequence of Vibrio phage VBP32.</title>
        <authorList>
            <consortium name="The Broad Institute Genome Sequencing Platform"/>
            <person name="Henn M.R."/>
            <person name="Wharam S."/>
            <person name="Gilg I."/>
            <person name="Martinez Martinez J."/>
            <person name="Wilson W."/>
            <person name="Levin J."/>
            <person name="Malboeuf C."/>
            <person name="Casali M."/>
            <person name="Russ C."/>
            <person name="Lennon N."/>
            <person name="Chapman S.B."/>
            <person name="Erlich R."/>
            <person name="Young S.K."/>
            <person name="Yandava C."/>
            <person name="Zeng Q."/>
            <person name="Fitzgerald M.F."/>
            <person name="Alvarado L."/>
            <person name="Anderson S."/>
            <person name="Berlin A."/>
            <person name="Chen Z."/>
            <person name="Freedman E."/>
            <person name="Gellesch M."/>
            <person name="Goldberg J."/>
            <person name="Green L."/>
            <person name="Griggs A."/>
            <person name="Gujja S."/>
            <person name="Heilman E."/>
            <person name="Heiman D."/>
            <person name="Hollinger A."/>
            <person name="Howarth C."/>
            <person name="Larson L."/>
            <person name="Mehta T."/>
            <person name="Neiman D."/>
            <person name="Pearson M."/>
            <person name="Roberts A."/>
            <person name="Ryan E."/>
            <person name="Saif S."/>
            <person name="Shea T."/>
            <person name="Shenoy N."/>
            <person name="Sisk P."/>
            <person name="Stolte C."/>
            <person name="Sykes S."/>
            <person name="White J."/>
            <person name="Haas B."/>
            <person name="Nusbaum C."/>
            <person name="Birren B."/>
        </authorList>
    </citation>
    <scope>NUCLEOTIDE SEQUENCE [LARGE SCALE GENOMIC DNA]</scope>
    <source>
        <strain evidence="2 3">VBP32</strain>
    </source>
</reference>
<dbReference type="KEGG" id="vg:15013147"/>
<gene>
    <name evidence="2" type="ORF">VPMG_00014</name>
</gene>
<evidence type="ECO:0000313" key="3">
    <source>
        <dbReference type="Proteomes" id="UP000201725"/>
    </source>
</evidence>
<keyword evidence="1" id="KW-0472">Membrane</keyword>
<dbReference type="RefSeq" id="YP_007676504.1">
    <property type="nucleotide sequence ID" value="NC_020868.1"/>
</dbReference>
<name>M4SMB9_9CAUD</name>
<evidence type="ECO:0000313" key="2">
    <source>
        <dbReference type="EMBL" id="AGH57153.1"/>
    </source>
</evidence>
<dbReference type="GeneID" id="15013147"/>
<organism evidence="2 3">
    <name type="scientific">Vibrio phage VBP32</name>
    <dbReference type="NCBI Taxonomy" id="754072"/>
    <lineage>
        <taxon>Viruses</taxon>
        <taxon>Duplodnaviria</taxon>
        <taxon>Heunggongvirae</taxon>
        <taxon>Uroviricota</taxon>
        <taxon>Caudoviricetes</taxon>
        <taxon>Schitoviridae</taxon>
        <taxon>Fuhrmanvirinae</taxon>
        <taxon>Stoningtonvirus</taxon>
        <taxon>Stoningtonvirus VBP47</taxon>
    </lineage>
</organism>
<accession>M4SMB9</accession>
<keyword evidence="1" id="KW-0812">Transmembrane</keyword>
<keyword evidence="1" id="KW-1133">Transmembrane helix</keyword>
<evidence type="ECO:0000256" key="1">
    <source>
        <dbReference type="SAM" id="Phobius"/>
    </source>
</evidence>
<proteinExistence type="predicted"/>
<dbReference type="EMBL" id="HQ634196">
    <property type="protein sequence ID" value="AGH57153.1"/>
    <property type="molecule type" value="Genomic_DNA"/>
</dbReference>
<sequence>MEFLSLLDFSPAFYAVIGLILVFAFGVEVGCKFNARVIRELEDAVRERNKEIDCQDVEISHLKRVVKTHELLNGE</sequence>
<protein>
    <submittedName>
        <fullName evidence="2">Uncharacterized protein</fullName>
    </submittedName>
</protein>
<feature type="transmembrane region" description="Helical" evidence="1">
    <location>
        <begin position="12"/>
        <end position="31"/>
    </location>
</feature>
<dbReference type="Proteomes" id="UP000201725">
    <property type="component" value="Segment"/>
</dbReference>